<dbReference type="OrthoDB" id="10257415at2759"/>
<keyword evidence="4" id="KW-1185">Reference proteome</keyword>
<dbReference type="GO" id="GO:0000445">
    <property type="term" value="C:THO complex part of transcription export complex"/>
    <property type="evidence" value="ECO:0007669"/>
    <property type="project" value="TreeGrafter"/>
</dbReference>
<dbReference type="InterPro" id="IPR000488">
    <property type="entry name" value="Death_dom"/>
</dbReference>
<proteinExistence type="predicted"/>
<evidence type="ECO:0000313" key="3">
    <source>
        <dbReference type="EMBL" id="VVC42443.1"/>
    </source>
</evidence>
<evidence type="ECO:0000256" key="1">
    <source>
        <dbReference type="SAM" id="MobiDB-lite"/>
    </source>
</evidence>
<evidence type="ECO:0000313" key="4">
    <source>
        <dbReference type="Proteomes" id="UP000325440"/>
    </source>
</evidence>
<protein>
    <submittedName>
        <fullName evidence="3">THO complex, subunit THOC1,Death domain,Death-like domain</fullName>
    </submittedName>
</protein>
<dbReference type="InterPro" id="IPR011029">
    <property type="entry name" value="DEATH-like_dom_sf"/>
</dbReference>
<dbReference type="CDD" id="cd01670">
    <property type="entry name" value="Death"/>
    <property type="match status" value="1"/>
</dbReference>
<organism evidence="3 4">
    <name type="scientific">Cinara cedri</name>
    <dbReference type="NCBI Taxonomy" id="506608"/>
    <lineage>
        <taxon>Eukaryota</taxon>
        <taxon>Metazoa</taxon>
        <taxon>Ecdysozoa</taxon>
        <taxon>Arthropoda</taxon>
        <taxon>Hexapoda</taxon>
        <taxon>Insecta</taxon>
        <taxon>Pterygota</taxon>
        <taxon>Neoptera</taxon>
        <taxon>Paraneoptera</taxon>
        <taxon>Hemiptera</taxon>
        <taxon>Sternorrhyncha</taxon>
        <taxon>Aphidomorpha</taxon>
        <taxon>Aphidoidea</taxon>
        <taxon>Aphididae</taxon>
        <taxon>Lachninae</taxon>
        <taxon>Cinara</taxon>
    </lineage>
</organism>
<reference evidence="3 4" key="1">
    <citation type="submission" date="2019-08" db="EMBL/GenBank/DDBJ databases">
        <authorList>
            <person name="Alioto T."/>
            <person name="Alioto T."/>
            <person name="Gomez Garrido J."/>
        </authorList>
    </citation>
    <scope>NUCLEOTIDE SEQUENCE [LARGE SCALE GENOMIC DNA]</scope>
</reference>
<dbReference type="PANTHER" id="PTHR13265:SF0">
    <property type="entry name" value="HPR1"/>
    <property type="match status" value="1"/>
</dbReference>
<gene>
    <name evidence="3" type="ORF">CINCED_3A023517</name>
</gene>
<dbReference type="Pfam" id="PF00531">
    <property type="entry name" value="Death"/>
    <property type="match status" value="1"/>
</dbReference>
<dbReference type="EMBL" id="CABPRJ010001953">
    <property type="protein sequence ID" value="VVC42443.1"/>
    <property type="molecule type" value="Genomic_DNA"/>
</dbReference>
<dbReference type="Gene3D" id="1.10.533.10">
    <property type="entry name" value="Death Domain, Fas"/>
    <property type="match status" value="1"/>
</dbReference>
<dbReference type="Pfam" id="PF11957">
    <property type="entry name" value="efThoc1"/>
    <property type="match status" value="1"/>
</dbReference>
<dbReference type="Proteomes" id="UP000325440">
    <property type="component" value="Unassembled WGS sequence"/>
</dbReference>
<dbReference type="PANTHER" id="PTHR13265">
    <property type="entry name" value="THO COMPLEX SUBUNIT 1"/>
    <property type="match status" value="1"/>
</dbReference>
<name>A0A5E4NFJ5_9HEMI</name>
<evidence type="ECO:0000259" key="2">
    <source>
        <dbReference type="PROSITE" id="PS50017"/>
    </source>
</evidence>
<dbReference type="AlphaFoldDB" id="A0A5E4NFJ5"/>
<dbReference type="SUPFAM" id="SSF47986">
    <property type="entry name" value="DEATH domain"/>
    <property type="match status" value="1"/>
</dbReference>
<dbReference type="InterPro" id="IPR021861">
    <property type="entry name" value="THO_THOC1"/>
</dbReference>
<accession>A0A5E4NFJ5</accession>
<dbReference type="PROSITE" id="PS50017">
    <property type="entry name" value="DEATH_DOMAIN"/>
    <property type="match status" value="1"/>
</dbReference>
<dbReference type="GO" id="GO:0006406">
    <property type="term" value="P:mRNA export from nucleus"/>
    <property type="evidence" value="ECO:0007669"/>
    <property type="project" value="TreeGrafter"/>
</dbReference>
<feature type="region of interest" description="Disordered" evidence="1">
    <location>
        <begin position="521"/>
        <end position="541"/>
    </location>
</feature>
<dbReference type="GO" id="GO:0007165">
    <property type="term" value="P:signal transduction"/>
    <property type="evidence" value="ECO:0007669"/>
    <property type="project" value="InterPro"/>
</dbReference>
<feature type="domain" description="Death" evidence="2">
    <location>
        <begin position="576"/>
        <end position="656"/>
    </location>
</feature>
<sequence>MAVGVYREELKKIIKEPNISTITAIKKIVHDNNSFNLSDADRRSILDQVLRCNVLDLVLLKPSNLYDVCKTWTSFTIELVRNEMCTAIMPVVILSDMFDVTTINVCEQMFDHVESNVNILKEPQFFMACKNNLLRMCNDLLRRLSRSRNTVFCGRILLFLAKFFPFSERSGLNIVSEFNLENVTEYLNENNVDQIDDIQDSAVAEDEAKSDVPIEKVNVDKNLYLKFWSLQDYFRNPNQCYKAENWKLFISHTDFILSTFQSHKLEHVNRMDSANVEQYMHYFPKYLTNHKLLELQLSDVNFRRYILVQFLLLFQYLDAPVKFKPDNLKTKPDQQEWIKKSINTIYELIYNTPPDGVKFSEIVKNILQRENQWNKWKNDGCPEITKRLPSNDESDMPAPKRRLRRNLGDVIKNMTVNNKVFLGDPELTKLWNFKPDNLEACKGPERDFLPSFDSFFQEAFEQLNPELCIENQYKKVNDGNFGWRALRLLARKSPHFFAQSNNPIHKLSEYLENMIKKTMSKDKSSINQGSDKRISPNKELKKESVIESEEVDISEGIQDENDNDNNVEMEDKNKISKEIIDQVAAAIGEKWNVLAEKLGYQPDEIDFVKTIKTTPLDQATYLLEVWVEDAENPKPENLIYILEEIQLIEAANILKS</sequence>